<dbReference type="PANTHER" id="PTHR39466">
    <property type="entry name" value="RGS DOMAIN-CONTAINING PROTEIN"/>
    <property type="match status" value="1"/>
</dbReference>
<dbReference type="AlphaFoldDB" id="A0A8H3CZV9"/>
<gene>
    <name evidence="3" type="ORF">RDB_LOCUS109137</name>
</gene>
<evidence type="ECO:0000256" key="1">
    <source>
        <dbReference type="SAM" id="MobiDB-lite"/>
    </source>
</evidence>
<keyword evidence="2" id="KW-0812">Transmembrane</keyword>
<dbReference type="Proteomes" id="UP000663853">
    <property type="component" value="Unassembled WGS sequence"/>
</dbReference>
<proteinExistence type="predicted"/>
<dbReference type="Gene3D" id="1.10.167.10">
    <property type="entry name" value="Regulator of G-protein Signalling 4, domain 2"/>
    <property type="match status" value="1"/>
</dbReference>
<evidence type="ECO:0000313" key="3">
    <source>
        <dbReference type="EMBL" id="CAE6498149.1"/>
    </source>
</evidence>
<evidence type="ECO:0000256" key="2">
    <source>
        <dbReference type="SAM" id="Phobius"/>
    </source>
</evidence>
<accession>A0A8H3CZV9</accession>
<keyword evidence="2" id="KW-1133">Transmembrane helix</keyword>
<dbReference type="InterPro" id="IPR044926">
    <property type="entry name" value="RGS_subdomain_2"/>
</dbReference>
<dbReference type="SUPFAM" id="SSF48097">
    <property type="entry name" value="Regulator of G-protein signaling, RGS"/>
    <property type="match status" value="1"/>
</dbReference>
<evidence type="ECO:0008006" key="5">
    <source>
        <dbReference type="Google" id="ProtNLM"/>
    </source>
</evidence>
<dbReference type="PANTHER" id="PTHR39466:SF1">
    <property type="entry name" value="RGS DOMAIN-CONTAINING PROTEIN"/>
    <property type="match status" value="1"/>
</dbReference>
<dbReference type="EMBL" id="CAJMXA010003492">
    <property type="protein sequence ID" value="CAE6498149.1"/>
    <property type="molecule type" value="Genomic_DNA"/>
</dbReference>
<protein>
    <recommendedName>
        <fullName evidence="5">RGS domain-containing protein</fullName>
    </recommendedName>
</protein>
<sequence length="517" mass="56771">MTRPPVTLKLQSIPSEDIKIDQGNMSASTVKASPSTYLPHSRTTSSSKPSQDHSIPPRPRPFILSPSTLLDIPGRLARPPSVKSVGKQWSIVPEMAVSLDEILAMRHLSPLSLKDFEQYLLFEEYGAENLYFILWLNDYATQYHTGSSSLHLCRSVARAKATFFSSESQYELNLAAVRISEFYAAVDCTAPGESPVPPHPDAFAAIRGDVEVMLRTSARRFVKDRSRNAGTQRALCVVFGGLFTMAIALAPLMISRFSDHNRYIRFGMIPPLWLGFTVFLCSVNGVCLILYLMGGSRQLHPFELVRPTISEPIRREPQSSYRASLTTLDTTHDSKIPPTYSSAASFVQYPSAAHTPHRARSHDAVDLSSRPDIYVLPRIRPTTPIMDPEFEFETSGFIPSQEDDAMTVSDQASTYIESIAAPSTTVQSAGARSSATKFTFDFDTLPAKTLNATSGPPTLEAAHGKGMKGLLTKVFGPVTRIRSPVISRAQWEVVIRSMAVAAMVALIISSVFVAVPI</sequence>
<feature type="region of interest" description="Disordered" evidence="1">
    <location>
        <begin position="1"/>
        <end position="59"/>
    </location>
</feature>
<feature type="transmembrane region" description="Helical" evidence="2">
    <location>
        <begin position="274"/>
        <end position="293"/>
    </location>
</feature>
<dbReference type="InterPro" id="IPR036305">
    <property type="entry name" value="RGS_sf"/>
</dbReference>
<feature type="transmembrane region" description="Helical" evidence="2">
    <location>
        <begin position="234"/>
        <end position="254"/>
    </location>
</feature>
<feature type="compositionally biased region" description="Polar residues" evidence="1">
    <location>
        <begin position="23"/>
        <end position="53"/>
    </location>
</feature>
<name>A0A8H3CZV9_9AGAM</name>
<keyword evidence="2" id="KW-0472">Membrane</keyword>
<feature type="transmembrane region" description="Helical" evidence="2">
    <location>
        <begin position="493"/>
        <end position="515"/>
    </location>
</feature>
<reference evidence="3" key="1">
    <citation type="submission" date="2021-01" db="EMBL/GenBank/DDBJ databases">
        <authorList>
            <person name="Kaushik A."/>
        </authorList>
    </citation>
    <scope>NUCLEOTIDE SEQUENCE</scope>
    <source>
        <strain evidence="3">AG6-10EEA</strain>
    </source>
</reference>
<evidence type="ECO:0000313" key="4">
    <source>
        <dbReference type="Proteomes" id="UP000663853"/>
    </source>
</evidence>
<organism evidence="3 4">
    <name type="scientific">Rhizoctonia solani</name>
    <dbReference type="NCBI Taxonomy" id="456999"/>
    <lineage>
        <taxon>Eukaryota</taxon>
        <taxon>Fungi</taxon>
        <taxon>Dikarya</taxon>
        <taxon>Basidiomycota</taxon>
        <taxon>Agaricomycotina</taxon>
        <taxon>Agaricomycetes</taxon>
        <taxon>Cantharellales</taxon>
        <taxon>Ceratobasidiaceae</taxon>
        <taxon>Rhizoctonia</taxon>
    </lineage>
</organism>
<comment type="caution">
    <text evidence="3">The sequence shown here is derived from an EMBL/GenBank/DDBJ whole genome shotgun (WGS) entry which is preliminary data.</text>
</comment>